<evidence type="ECO:0000256" key="6">
    <source>
        <dbReference type="ARBA" id="ARBA00022989"/>
    </source>
</evidence>
<evidence type="ECO:0000256" key="1">
    <source>
        <dbReference type="ARBA" id="ARBA00004141"/>
    </source>
</evidence>
<evidence type="ECO:0000256" key="8">
    <source>
        <dbReference type="ARBA" id="ARBA00023136"/>
    </source>
</evidence>
<sequence>MIDLLFFCIFMLMVTHLYFFSTFKHYLSSLLALESMILVLLIFVVTINFTLIEGLGIYMFVLTLSVCEAAIGLTLLISVVKLKSNDLISNFSLYF</sequence>
<organism evidence="11">
    <name type="scientific">Zaptyx stimpsoni strictaluna</name>
    <dbReference type="NCBI Taxonomy" id="1885719"/>
    <lineage>
        <taxon>Eukaryota</taxon>
        <taxon>Metazoa</taxon>
        <taxon>Spiralia</taxon>
        <taxon>Lophotrochozoa</taxon>
        <taxon>Mollusca</taxon>
        <taxon>Gastropoda</taxon>
        <taxon>Heterobranchia</taxon>
        <taxon>Euthyneura</taxon>
        <taxon>Panpulmonata</taxon>
        <taxon>Eupulmonata</taxon>
        <taxon>Stylommatophora</taxon>
        <taxon>Helicina</taxon>
        <taxon>Clausilioidea</taxon>
        <taxon>Clausiliidae</taxon>
        <taxon>Phaedusinae</taxon>
        <taxon>Zaptyx</taxon>
    </lineage>
</organism>
<feature type="transmembrane region" description="Helical" evidence="10">
    <location>
        <begin position="57"/>
        <end position="80"/>
    </location>
</feature>
<dbReference type="GO" id="GO:0016020">
    <property type="term" value="C:membrane"/>
    <property type="evidence" value="ECO:0007669"/>
    <property type="project" value="UniProtKB-SubCell"/>
</dbReference>
<evidence type="ECO:0000256" key="10">
    <source>
        <dbReference type="SAM" id="Phobius"/>
    </source>
</evidence>
<evidence type="ECO:0000256" key="4">
    <source>
        <dbReference type="ARBA" id="ARBA00022692"/>
    </source>
</evidence>
<geneLocation type="mitochondrion" evidence="11"/>
<name>A0A224AB23_9EUPU</name>
<evidence type="ECO:0000256" key="7">
    <source>
        <dbReference type="ARBA" id="ARBA00023027"/>
    </source>
</evidence>
<dbReference type="InterPro" id="IPR039428">
    <property type="entry name" value="NUOK/Mnh_C1-like"/>
</dbReference>
<feature type="transmembrane region" description="Helical" evidence="10">
    <location>
        <begin position="6"/>
        <end position="23"/>
    </location>
</feature>
<keyword evidence="6 10" id="KW-1133">Transmembrane helix</keyword>
<dbReference type="AlphaFoldDB" id="A0A224AB23"/>
<evidence type="ECO:0000256" key="2">
    <source>
        <dbReference type="ARBA" id="ARBA00010519"/>
    </source>
</evidence>
<keyword evidence="8 10" id="KW-0472">Membrane</keyword>
<dbReference type="Pfam" id="PF00420">
    <property type="entry name" value="Oxidored_q2"/>
    <property type="match status" value="1"/>
</dbReference>
<proteinExistence type="inferred from homology"/>
<keyword evidence="11" id="KW-0496">Mitochondrion</keyword>
<reference evidence="11" key="1">
    <citation type="journal article" date="2017" name="Zool. J. Linn. Soc.">
        <title>Molecular phylogeny, frequent parallel evolution and new system of Japanese clausiliid land snails (Gastropoda: Stylommatophora).</title>
        <authorList>
            <person name="Motochin R."/>
            <person name="Wang M."/>
            <person name="Ueshima R."/>
        </authorList>
    </citation>
    <scope>NUCLEOTIDE SEQUENCE</scope>
    <source>
        <strain evidence="11">AG705</strain>
        <tissue evidence="11">Muscle</tissue>
    </source>
</reference>
<keyword evidence="7" id="KW-0520">NAD</keyword>
<protein>
    <recommendedName>
        <fullName evidence="3">NADH-ubiquinone oxidoreductase chain 4L</fullName>
    </recommendedName>
    <alternativeName>
        <fullName evidence="9">NADH dehydrogenase subunit 4L</fullName>
    </alternativeName>
</protein>
<keyword evidence="4 10" id="KW-0812">Transmembrane</keyword>
<keyword evidence="5" id="KW-1278">Translocase</keyword>
<dbReference type="EMBL" id="LC171978">
    <property type="protein sequence ID" value="BBA10310.1"/>
    <property type="molecule type" value="Genomic_DNA"/>
</dbReference>
<evidence type="ECO:0000256" key="9">
    <source>
        <dbReference type="ARBA" id="ARBA00031586"/>
    </source>
</evidence>
<gene>
    <name evidence="11" type="primary">ND4L</name>
</gene>
<comment type="subcellular location">
    <subcellularLocation>
        <location evidence="1">Membrane</location>
        <topology evidence="1">Multi-pass membrane protein</topology>
    </subcellularLocation>
</comment>
<evidence type="ECO:0000256" key="5">
    <source>
        <dbReference type="ARBA" id="ARBA00022967"/>
    </source>
</evidence>
<feature type="transmembrane region" description="Helical" evidence="10">
    <location>
        <begin position="30"/>
        <end position="51"/>
    </location>
</feature>
<comment type="similarity">
    <text evidence="2">Belongs to the complex I subunit 4L family.</text>
</comment>
<dbReference type="Gene3D" id="1.10.287.3510">
    <property type="match status" value="1"/>
</dbReference>
<evidence type="ECO:0000256" key="3">
    <source>
        <dbReference type="ARBA" id="ARBA00016612"/>
    </source>
</evidence>
<evidence type="ECO:0000313" key="11">
    <source>
        <dbReference type="EMBL" id="BBA10310.1"/>
    </source>
</evidence>
<accession>A0A224AB23</accession>